<evidence type="ECO:0000313" key="2">
    <source>
        <dbReference type="Proteomes" id="UP000316388"/>
    </source>
</evidence>
<organism evidence="1 2">
    <name type="scientific">Tepidimonas fonticaldi</name>
    <dbReference type="NCBI Taxonomy" id="1101373"/>
    <lineage>
        <taxon>Bacteria</taxon>
        <taxon>Pseudomonadati</taxon>
        <taxon>Pseudomonadota</taxon>
        <taxon>Betaproteobacteria</taxon>
        <taxon>Burkholderiales</taxon>
        <taxon>Tepidimonas</taxon>
    </lineage>
</organism>
<dbReference type="Proteomes" id="UP000316388">
    <property type="component" value="Unassembled WGS sequence"/>
</dbReference>
<dbReference type="Gene3D" id="2.30.30.830">
    <property type="match status" value="1"/>
</dbReference>
<dbReference type="PIRSF" id="PIRSF016481">
    <property type="entry name" value="Pilus_assembly_PilP"/>
    <property type="match status" value="1"/>
</dbReference>
<accession>A0A554XML7</accession>
<dbReference type="RefSeq" id="WP_143968950.1">
    <property type="nucleotide sequence ID" value="NZ_VJOO01000011.1"/>
</dbReference>
<dbReference type="AlphaFoldDB" id="A0A554XML7"/>
<dbReference type="Pfam" id="PF04351">
    <property type="entry name" value="PilP"/>
    <property type="match status" value="1"/>
</dbReference>
<sequence length="188" mass="20352">MTPRAHPLRSVWGGLAIVAVSAGLLGCSGGNDEDLAQWMARQRASAQPKVTPIQPPIAYQPQAYEGGDTLAPFSEEKLVRVLRSDAASGAVSRLIESEMRRRREPLEDFPLDAIAMVGLLDKGGRRVALVRVNGLLYQVAAGNYLGQNYGRVTAISDNQITLREIVQDAAGEWIERTATLQLQEGTGK</sequence>
<protein>
    <submittedName>
        <fullName evidence="1">Pilus assembly protein, PilP</fullName>
    </submittedName>
</protein>
<reference evidence="1 2" key="1">
    <citation type="submission" date="2019-07" db="EMBL/GenBank/DDBJ databases">
        <title>Tepidimonas fonticaldi AT-A2 draft genome.</title>
        <authorList>
            <person name="Da Costa M.S."/>
            <person name="Froufe H.J.C."/>
            <person name="Egas C."/>
            <person name="Albuquerque L."/>
        </authorList>
    </citation>
    <scope>NUCLEOTIDE SEQUENCE [LARGE SCALE GENOMIC DNA]</scope>
    <source>
        <strain evidence="1 2">AT-A2</strain>
    </source>
</reference>
<dbReference type="InterPro" id="IPR007446">
    <property type="entry name" value="PilP"/>
</dbReference>
<gene>
    <name evidence="1" type="ORF">Tfont_01466</name>
</gene>
<proteinExistence type="predicted"/>
<dbReference type="EMBL" id="VJOO01000011">
    <property type="protein sequence ID" value="TSE37062.1"/>
    <property type="molecule type" value="Genomic_DNA"/>
</dbReference>
<name>A0A554XML7_9BURK</name>
<evidence type="ECO:0000313" key="1">
    <source>
        <dbReference type="EMBL" id="TSE37062.1"/>
    </source>
</evidence>
<dbReference type="PROSITE" id="PS51257">
    <property type="entry name" value="PROKAR_LIPOPROTEIN"/>
    <property type="match status" value="1"/>
</dbReference>
<comment type="caution">
    <text evidence="1">The sequence shown here is derived from an EMBL/GenBank/DDBJ whole genome shotgun (WGS) entry which is preliminary data.</text>
</comment>